<keyword evidence="3" id="KW-1185">Reference proteome</keyword>
<evidence type="ECO:0000313" key="3">
    <source>
        <dbReference type="Proteomes" id="UP001589776"/>
    </source>
</evidence>
<feature type="region of interest" description="Disordered" evidence="1">
    <location>
        <begin position="58"/>
        <end position="199"/>
    </location>
</feature>
<name>A0ABV6DKF5_9BACL</name>
<accession>A0ABV6DKF5</accession>
<dbReference type="EMBL" id="JBHLWN010000046">
    <property type="protein sequence ID" value="MFC0213120.1"/>
    <property type="molecule type" value="Genomic_DNA"/>
</dbReference>
<organism evidence="2 3">
    <name type="scientific">Paenibacillus chartarius</name>
    <dbReference type="NCBI Taxonomy" id="747481"/>
    <lineage>
        <taxon>Bacteria</taxon>
        <taxon>Bacillati</taxon>
        <taxon>Bacillota</taxon>
        <taxon>Bacilli</taxon>
        <taxon>Bacillales</taxon>
        <taxon>Paenibacillaceae</taxon>
        <taxon>Paenibacillus</taxon>
    </lineage>
</organism>
<sequence>MKKRASIAFQINFADLEHLTPENKSRLYLFYRQLRKKRKLGQFCKEAFIEKATRRLVEQERKKLSRPQVASPETAESAAPPAPVVHITQLRTEENVKKAPQPVPPLAQPVGETQAAPPLPENQSLAAAPLLGNESPQAASPPPKAGAQTGQTGQHVEHVEHVEPEQPVRSEQAERPEQLKQLKQPDTKKVDLEKLKGLL</sequence>
<protein>
    <submittedName>
        <fullName evidence="2">Uncharacterized protein</fullName>
    </submittedName>
</protein>
<proteinExistence type="predicted"/>
<reference evidence="2 3" key="1">
    <citation type="submission" date="2024-09" db="EMBL/GenBank/DDBJ databases">
        <authorList>
            <person name="Sun Q."/>
            <person name="Mori K."/>
        </authorList>
    </citation>
    <scope>NUCLEOTIDE SEQUENCE [LARGE SCALE GENOMIC DNA]</scope>
    <source>
        <strain evidence="2 3">CCM 7759</strain>
    </source>
</reference>
<feature type="compositionally biased region" description="Low complexity" evidence="1">
    <location>
        <begin position="70"/>
        <end position="79"/>
    </location>
</feature>
<evidence type="ECO:0000313" key="2">
    <source>
        <dbReference type="EMBL" id="MFC0213120.1"/>
    </source>
</evidence>
<dbReference type="RefSeq" id="WP_377470379.1">
    <property type="nucleotide sequence ID" value="NZ_JBHLWN010000046.1"/>
</dbReference>
<gene>
    <name evidence="2" type="ORF">ACFFK0_11760</name>
</gene>
<evidence type="ECO:0000256" key="1">
    <source>
        <dbReference type="SAM" id="MobiDB-lite"/>
    </source>
</evidence>
<dbReference type="Proteomes" id="UP001589776">
    <property type="component" value="Unassembled WGS sequence"/>
</dbReference>
<feature type="compositionally biased region" description="Basic and acidic residues" evidence="1">
    <location>
        <begin position="155"/>
        <end position="199"/>
    </location>
</feature>
<comment type="caution">
    <text evidence="2">The sequence shown here is derived from an EMBL/GenBank/DDBJ whole genome shotgun (WGS) entry which is preliminary data.</text>
</comment>